<dbReference type="SUPFAM" id="SSF55874">
    <property type="entry name" value="ATPase domain of HSP90 chaperone/DNA topoisomerase II/histidine kinase"/>
    <property type="match status" value="1"/>
</dbReference>
<feature type="coiled-coil region" evidence="11">
    <location>
        <begin position="1055"/>
        <end position="1117"/>
    </location>
</feature>
<evidence type="ECO:0000256" key="4">
    <source>
        <dbReference type="ARBA" id="ARBA00022553"/>
    </source>
</evidence>
<dbReference type="InterPro" id="IPR051315">
    <property type="entry name" value="Bact_Chemotaxis_CheA"/>
</dbReference>
<dbReference type="PROSITE" id="PS50110">
    <property type="entry name" value="RESPONSE_REGULATORY"/>
    <property type="match status" value="1"/>
</dbReference>
<dbReference type="SMART" id="SM00260">
    <property type="entry name" value="CheW"/>
    <property type="match status" value="1"/>
</dbReference>
<dbReference type="eggNOG" id="COG2198">
    <property type="taxonomic scope" value="Bacteria"/>
</dbReference>
<dbReference type="Gene3D" id="3.40.50.2300">
    <property type="match status" value="1"/>
</dbReference>
<keyword evidence="4 10" id="KW-0597">Phosphoprotein</keyword>
<dbReference type="GO" id="GO:0005737">
    <property type="term" value="C:cytoplasm"/>
    <property type="evidence" value="ECO:0007669"/>
    <property type="project" value="InterPro"/>
</dbReference>
<dbReference type="Proteomes" id="UP000002440">
    <property type="component" value="Chromosome"/>
</dbReference>
<dbReference type="SUPFAM" id="SSF50341">
    <property type="entry name" value="CheW-like"/>
    <property type="match status" value="1"/>
</dbReference>
<dbReference type="Gene3D" id="2.30.30.40">
    <property type="entry name" value="SH3 Domains"/>
    <property type="match status" value="1"/>
</dbReference>
<dbReference type="InterPro" id="IPR005467">
    <property type="entry name" value="His_kinase_dom"/>
</dbReference>
<reference evidence="17 18" key="1">
    <citation type="submission" date="2006-03" db="EMBL/GenBank/DDBJ databases">
        <title>Complete sequence of Methylobacillus flagellatus KT.</title>
        <authorList>
            <consortium name="US DOE Joint Genome Institute"/>
            <person name="Copeland A."/>
            <person name="Lucas S."/>
            <person name="Lapidus A."/>
            <person name="Barry K."/>
            <person name="Detter J.C."/>
            <person name="Glavina del Rio T."/>
            <person name="Hammon N."/>
            <person name="Israni S."/>
            <person name="Dalin E."/>
            <person name="Tice H."/>
            <person name="Pitluck S."/>
            <person name="Brettin T."/>
            <person name="Bruce D."/>
            <person name="Han C."/>
            <person name="Tapia R."/>
            <person name="Saunders E."/>
            <person name="Gilna P."/>
            <person name="Schmutz J."/>
            <person name="Larimer F."/>
            <person name="Land M."/>
            <person name="Kyrpides N."/>
            <person name="Anderson I."/>
            <person name="Richardson P."/>
        </authorList>
    </citation>
    <scope>NUCLEOTIDE SEQUENCE [LARGE SCALE GENOMIC DNA]</scope>
    <source>
        <strain evidence="18">KT / ATCC 51484 / DSM 6875</strain>
    </source>
</reference>
<evidence type="ECO:0000259" key="14">
    <source>
        <dbReference type="PROSITE" id="PS50110"/>
    </source>
</evidence>
<dbReference type="CDD" id="cd00088">
    <property type="entry name" value="HPT"/>
    <property type="match status" value="2"/>
</dbReference>
<dbReference type="Gene3D" id="3.30.565.10">
    <property type="entry name" value="Histidine kinase-like ATPase, C-terminal domain"/>
    <property type="match status" value="1"/>
</dbReference>
<dbReference type="InterPro" id="IPR036641">
    <property type="entry name" value="HPT_dom_sf"/>
</dbReference>
<comment type="catalytic activity">
    <reaction evidence="1">
        <text>ATP + protein L-histidine = ADP + protein N-phospho-L-histidine.</text>
        <dbReference type="EC" id="2.7.13.3"/>
    </reaction>
</comment>
<dbReference type="SUPFAM" id="SSF47226">
    <property type="entry name" value="Histidine-containing phosphotransfer domain, HPT domain"/>
    <property type="match status" value="5"/>
</dbReference>
<evidence type="ECO:0000313" key="17">
    <source>
        <dbReference type="EMBL" id="ABE49514.1"/>
    </source>
</evidence>
<comment type="function">
    <text evidence="8">Involved in the transmission of sensory signals from the chemoreceptors to the flagellar motors. CheA is autophosphorylated; it can transfer its phosphate group to either CheB or CheY.</text>
</comment>
<evidence type="ECO:0000259" key="13">
    <source>
        <dbReference type="PROSITE" id="PS50109"/>
    </source>
</evidence>
<evidence type="ECO:0000256" key="6">
    <source>
        <dbReference type="ARBA" id="ARBA00022777"/>
    </source>
</evidence>
<gene>
    <name evidence="17" type="ordered locus">Mfla_1246</name>
</gene>
<dbReference type="STRING" id="265072.Mfla_1246"/>
<dbReference type="InterPro" id="IPR058661">
    <property type="entry name" value="FimL_2nd"/>
</dbReference>
<dbReference type="SMART" id="SM00387">
    <property type="entry name" value="HATPase_c"/>
    <property type="match status" value="1"/>
</dbReference>
<keyword evidence="11" id="KW-0175">Coiled coil</keyword>
<feature type="domain" description="HPt" evidence="16">
    <location>
        <begin position="919"/>
        <end position="1021"/>
    </location>
</feature>
<evidence type="ECO:0000256" key="8">
    <source>
        <dbReference type="ARBA" id="ARBA00035100"/>
    </source>
</evidence>
<dbReference type="InterPro" id="IPR036061">
    <property type="entry name" value="CheW-like_dom_sf"/>
</dbReference>
<feature type="domain" description="Histidine kinase" evidence="13">
    <location>
        <begin position="1116"/>
        <end position="1368"/>
    </location>
</feature>
<dbReference type="InterPro" id="IPR008207">
    <property type="entry name" value="Sig_transdc_His_kin_Hpt_dom"/>
</dbReference>
<keyword evidence="18" id="KW-1185">Reference proteome</keyword>
<evidence type="ECO:0000256" key="12">
    <source>
        <dbReference type="SAM" id="MobiDB-lite"/>
    </source>
</evidence>
<dbReference type="RefSeq" id="WP_011479468.1">
    <property type="nucleotide sequence ID" value="NC_007947.1"/>
</dbReference>
<protein>
    <recommendedName>
        <fullName evidence="3">Chemotaxis protein CheA</fullName>
        <ecNumber evidence="2">2.7.13.3</ecNumber>
    </recommendedName>
</protein>
<name>Q1H1X3_METFK</name>
<dbReference type="SUPFAM" id="SSF52172">
    <property type="entry name" value="CheY-like"/>
    <property type="match status" value="1"/>
</dbReference>
<dbReference type="PROSITE" id="PS50894">
    <property type="entry name" value="HPT"/>
    <property type="match status" value="3"/>
</dbReference>
<sequence>MEDFDIGPLSWVKGEIDQALEQVLMQLDALSTNASDLSPLRFAKTHLYQVNGALDMVGLEGCRRYCSEIETVVSKLDKAELSLEPECLDALRYAILHLQQYLQDLMNGEPDRPLRLAPPLHRLAAFHGAAFEDAELFFPDISQRLPKDIPTEALDSPALLATVKEQRAHFQKSLLAWLKGDAEAPQDMAAALERVQLVQSHPAQKTLWWVAVAFTDTLADESHRRNAGIKRLCRRLDQELRSVSEGASRPASGLLRDLLYFIAVSKPLSARIAQVKALFELDELIPSGEIFVPDGEERQYIRQCQVALDALTELWTHANEGDGAFDQFMTRFAGILNTYPALSSAPVKQLFAAVYDQVAALQKGNHPQQEAALVEVASALTLLSDALQHYGQQGEQAALEMEKQQQRLQALLQGELPTLAPAPGVQQAAQQALARETAASLQEIEQLLDAYFRQPDDVAPLSQVGTPLQQVSSALDMLDMSEVKGLVTTAHEVIGGLHQGQIAKSQEVFESLADSLSLVRMYVEQYPHVVGGALALKDALERLQAVQSAGPAAQPIETANVPDADTPAVGLPDDELLDIYLSEAEEVLANVAQHLQTLRVNATAHQALVEVRRGFHTLKGSGRTVGLAELGNVAAIVETLLNRLIERKLTPTTAIISFVEEATAAFAGWVAALRGKEHPVVDAALWQSRADELESSMSGLPAKGQTEEVLIGGTRKISRALFEVFLQEAGQHLEQLQDWLQLVLHRSEPVLKPGQETCRAAHTLASNAGSTGFKAMSDLARALESWLDVHQGNWTEQTVTLLQNAVSTLEKMLIKARERKQSRAATALLRALKKAAQDAAIPVIDAATGSNVVPLAPRLAKAEDVVASLLEAEANMKGLVDGSLSLPEAGTDTHDAGPEGHAPEQPEPEAPTEEAVVSPQAVDQELFALFVEEASDLMPVIGGELRAWHAAPDEAEHPDMLQRALHTLKGSARMAGQGSLGDAVHGMEDLVMRALKRMPQADDFAEMFAALDHIGALLEDALGGQTTLVAGRQSATQHSGRERRTQYLRLRADTLDRLINEAGEVSIARSRLEREMQAFKQSSSDLTESLQRLRGYLRELEIEAESQLQSRMTLLQESNETFDPLEFDRFTRLQELTRMMAESVNDVATIQQGLLRNLDEADAALLHQARMSRDLQYGLMNVRRVPFSLVTERLHRIVRQTARELDKRVELTLEGADTEIDRSVLHRMGAAVEHILRNAVAHGIEPPDVRRKQGKPVAGSITLKVSQQHDEIMLTVSDDGAGIDLDQVRDRALAMHLLQPGQEVGSQALLALIFEPGFTTASSVSQISGRGVGLDAVRSDITALGGRIEVSSTQGVGSIFRIFLPVTLSVSQAVLVRYGNRQFALPAVMVEQVMKLKPDVLTAAYTDGKLRWADHDYPIHFLGRLCGDPQAVAQSQRYTPVMLLRSGEYRLALHVDDIIGNQEVVMKQIGPQLARVPGMVGATVLGDGGIVLIINPLQLANREALSAGSLNVAVTAATPLPLGKPVALLVDDSLTMRKVLGRFLEREGYEVVTAKDGMEALQAMQQSLPAVIVTDIEMPRMDGFELARNVRDDERTRHIPLVIVSSRTAEKHQTLAKSLGVDAFFGKPVQEEELAATLRQLLA</sequence>
<dbReference type="Pfam" id="PF02518">
    <property type="entry name" value="HATPase_c"/>
    <property type="match status" value="1"/>
</dbReference>
<feature type="compositionally biased region" description="Basic and acidic residues" evidence="12">
    <location>
        <begin position="891"/>
        <end position="904"/>
    </location>
</feature>
<dbReference type="InterPro" id="IPR011006">
    <property type="entry name" value="CheY-like_superfamily"/>
</dbReference>
<feature type="modified residue" description="Phosphohistidine" evidence="9">
    <location>
        <position position="616"/>
    </location>
</feature>
<feature type="modified residue" description="Phosphohistidine" evidence="9">
    <location>
        <position position="762"/>
    </location>
</feature>
<keyword evidence="7" id="KW-0902">Two-component regulatory system</keyword>
<dbReference type="PROSITE" id="PS50109">
    <property type="entry name" value="HIS_KIN"/>
    <property type="match status" value="1"/>
</dbReference>
<keyword evidence="6 17" id="KW-0418">Kinase</keyword>
<dbReference type="Pfam" id="PF02895">
    <property type="entry name" value="H-kinase_dim"/>
    <property type="match status" value="1"/>
</dbReference>
<evidence type="ECO:0000256" key="2">
    <source>
        <dbReference type="ARBA" id="ARBA00012438"/>
    </source>
</evidence>
<evidence type="ECO:0000256" key="5">
    <source>
        <dbReference type="ARBA" id="ARBA00022679"/>
    </source>
</evidence>
<dbReference type="Gene3D" id="1.20.120.160">
    <property type="entry name" value="HPT domain"/>
    <property type="match status" value="4"/>
</dbReference>
<feature type="domain" description="HPt" evidence="16">
    <location>
        <begin position="569"/>
        <end position="673"/>
    </location>
</feature>
<dbReference type="Pfam" id="PF01627">
    <property type="entry name" value="Hpt"/>
    <property type="match status" value="3"/>
</dbReference>
<dbReference type="KEGG" id="mfa:Mfla_1246"/>
<dbReference type="SMART" id="SM01231">
    <property type="entry name" value="H-kinase_dim"/>
    <property type="match status" value="1"/>
</dbReference>
<evidence type="ECO:0000259" key="15">
    <source>
        <dbReference type="PROSITE" id="PS50851"/>
    </source>
</evidence>
<feature type="modified residue" description="4-aspartylphosphate" evidence="10">
    <location>
        <position position="1575"/>
    </location>
</feature>
<dbReference type="PRINTS" id="PR00344">
    <property type="entry name" value="BCTRLSENSOR"/>
</dbReference>
<dbReference type="InterPro" id="IPR036890">
    <property type="entry name" value="HATPase_C_sf"/>
</dbReference>
<dbReference type="GO" id="GO:0000155">
    <property type="term" value="F:phosphorelay sensor kinase activity"/>
    <property type="evidence" value="ECO:0007669"/>
    <property type="project" value="InterPro"/>
</dbReference>
<dbReference type="Pfam" id="PF01584">
    <property type="entry name" value="CheW"/>
    <property type="match status" value="1"/>
</dbReference>
<dbReference type="SMART" id="SM00073">
    <property type="entry name" value="HPT"/>
    <property type="match status" value="3"/>
</dbReference>
<dbReference type="eggNOG" id="COG0643">
    <property type="taxonomic scope" value="Bacteria"/>
</dbReference>
<accession>Q1H1X3</accession>
<dbReference type="SMART" id="SM00448">
    <property type="entry name" value="REC"/>
    <property type="match status" value="1"/>
</dbReference>
<evidence type="ECO:0000256" key="3">
    <source>
        <dbReference type="ARBA" id="ARBA00021495"/>
    </source>
</evidence>
<evidence type="ECO:0000256" key="10">
    <source>
        <dbReference type="PROSITE-ProRule" id="PRU00169"/>
    </source>
</evidence>
<dbReference type="InterPro" id="IPR004105">
    <property type="entry name" value="CheA-like_dim"/>
</dbReference>
<dbReference type="HOGENOM" id="CLU_000650_0_1_4"/>
<dbReference type="eggNOG" id="COG3706">
    <property type="taxonomic scope" value="Bacteria"/>
</dbReference>
<evidence type="ECO:0000256" key="1">
    <source>
        <dbReference type="ARBA" id="ARBA00000085"/>
    </source>
</evidence>
<dbReference type="Pfam" id="PF26379">
    <property type="entry name" value="FimL_2nd"/>
    <property type="match status" value="1"/>
</dbReference>
<dbReference type="PROSITE" id="PS50851">
    <property type="entry name" value="CHEW"/>
    <property type="match status" value="1"/>
</dbReference>
<dbReference type="FunFam" id="3.30.565.10:FF:000016">
    <property type="entry name" value="Chemotaxis protein CheA, putative"/>
    <property type="match status" value="1"/>
</dbReference>
<feature type="modified residue" description="Phosphohistidine" evidence="9">
    <location>
        <position position="966"/>
    </location>
</feature>
<feature type="domain" description="HPt" evidence="16">
    <location>
        <begin position="714"/>
        <end position="816"/>
    </location>
</feature>
<evidence type="ECO:0000259" key="16">
    <source>
        <dbReference type="PROSITE" id="PS50894"/>
    </source>
</evidence>
<dbReference type="InterPro" id="IPR004358">
    <property type="entry name" value="Sig_transdc_His_kin-like_C"/>
</dbReference>
<feature type="region of interest" description="Disordered" evidence="12">
    <location>
        <begin position="882"/>
        <end position="916"/>
    </location>
</feature>
<dbReference type="InterPro" id="IPR003594">
    <property type="entry name" value="HATPase_dom"/>
</dbReference>
<feature type="domain" description="Response regulatory" evidence="14">
    <location>
        <begin position="1526"/>
        <end position="1642"/>
    </location>
</feature>
<dbReference type="EC" id="2.7.13.3" evidence="2"/>
<dbReference type="GO" id="GO:0006935">
    <property type="term" value="P:chemotaxis"/>
    <property type="evidence" value="ECO:0007669"/>
    <property type="project" value="InterPro"/>
</dbReference>
<evidence type="ECO:0000256" key="7">
    <source>
        <dbReference type="ARBA" id="ARBA00023012"/>
    </source>
</evidence>
<dbReference type="InterPro" id="IPR002545">
    <property type="entry name" value="CheW-lke_dom"/>
</dbReference>
<organism evidence="17 18">
    <name type="scientific">Methylobacillus flagellatus (strain ATCC 51484 / DSM 6875 / VKM B-1610 / KT)</name>
    <dbReference type="NCBI Taxonomy" id="265072"/>
    <lineage>
        <taxon>Bacteria</taxon>
        <taxon>Pseudomonadati</taxon>
        <taxon>Pseudomonadota</taxon>
        <taxon>Betaproteobacteria</taxon>
        <taxon>Nitrosomonadales</taxon>
        <taxon>Methylophilaceae</taxon>
        <taxon>Methylobacillus</taxon>
    </lineage>
</organism>
<evidence type="ECO:0000313" key="18">
    <source>
        <dbReference type="Proteomes" id="UP000002440"/>
    </source>
</evidence>
<feature type="domain" description="CheW-like" evidence="15">
    <location>
        <begin position="1370"/>
        <end position="1505"/>
    </location>
</feature>
<dbReference type="PANTHER" id="PTHR43395:SF8">
    <property type="entry name" value="HISTIDINE KINASE"/>
    <property type="match status" value="1"/>
</dbReference>
<dbReference type="EMBL" id="CP000284">
    <property type="protein sequence ID" value="ABE49514.1"/>
    <property type="molecule type" value="Genomic_DNA"/>
</dbReference>
<dbReference type="Pfam" id="PF00072">
    <property type="entry name" value="Response_reg"/>
    <property type="match status" value="1"/>
</dbReference>
<proteinExistence type="predicted"/>
<evidence type="ECO:0000256" key="9">
    <source>
        <dbReference type="PROSITE-ProRule" id="PRU00110"/>
    </source>
</evidence>
<evidence type="ECO:0000256" key="11">
    <source>
        <dbReference type="SAM" id="Coils"/>
    </source>
</evidence>
<dbReference type="PANTHER" id="PTHR43395">
    <property type="entry name" value="SENSOR HISTIDINE KINASE CHEA"/>
    <property type="match status" value="1"/>
</dbReference>
<dbReference type="InterPro" id="IPR001789">
    <property type="entry name" value="Sig_transdc_resp-reg_receiver"/>
</dbReference>
<dbReference type="CDD" id="cd17546">
    <property type="entry name" value="REC_hyHK_CKI1_RcsC-like"/>
    <property type="match status" value="1"/>
</dbReference>
<keyword evidence="5" id="KW-0808">Transferase</keyword>